<keyword evidence="5 10" id="KW-0812">Transmembrane</keyword>
<feature type="transmembrane region" description="Helical" evidence="10">
    <location>
        <begin position="311"/>
        <end position="329"/>
    </location>
</feature>
<dbReference type="PANTHER" id="PTHR31030">
    <property type="entry name" value="PLASMA MEMBRANE FUSION PROTEIN PRM1"/>
    <property type="match status" value="1"/>
</dbReference>
<keyword evidence="4 10" id="KW-1003">Cell membrane</keyword>
<dbReference type="OrthoDB" id="5356111at2759"/>
<evidence type="ECO:0000256" key="10">
    <source>
        <dbReference type="RuleBase" id="RU366035"/>
    </source>
</evidence>
<dbReference type="InterPro" id="IPR026777">
    <property type="entry name" value="PRM1"/>
</dbReference>
<comment type="function">
    <text evidence="1 10">Involved in cell fusion during mating by stabilizing the plasma membrane fusion event.</text>
</comment>
<dbReference type="AlphaFoldDB" id="A0A5N6TR45"/>
<reference evidence="12 13" key="1">
    <citation type="submission" date="2019-04" db="EMBL/GenBank/DDBJ databases">
        <title>Friends and foes A comparative genomics study of 23 Aspergillus species from section Flavi.</title>
        <authorList>
            <consortium name="DOE Joint Genome Institute"/>
            <person name="Kjaerbolling I."/>
            <person name="Vesth T."/>
            <person name="Frisvad J.C."/>
            <person name="Nybo J.L."/>
            <person name="Theobald S."/>
            <person name="Kildgaard S."/>
            <person name="Isbrandt T."/>
            <person name="Kuo A."/>
            <person name="Sato A."/>
            <person name="Lyhne E.K."/>
            <person name="Kogle M.E."/>
            <person name="Wiebenga A."/>
            <person name="Kun R.S."/>
            <person name="Lubbers R.J."/>
            <person name="Makela M.R."/>
            <person name="Barry K."/>
            <person name="Chovatia M."/>
            <person name="Clum A."/>
            <person name="Daum C."/>
            <person name="Haridas S."/>
            <person name="He G."/>
            <person name="LaButti K."/>
            <person name="Lipzen A."/>
            <person name="Mondo S."/>
            <person name="Riley R."/>
            <person name="Salamov A."/>
            <person name="Simmons B.A."/>
            <person name="Magnuson J.K."/>
            <person name="Henrissat B."/>
            <person name="Mortensen U.H."/>
            <person name="Larsen T.O."/>
            <person name="Devries R.P."/>
            <person name="Grigoriev I.V."/>
            <person name="Machida M."/>
            <person name="Baker S.E."/>
            <person name="Andersen M.R."/>
        </authorList>
    </citation>
    <scope>NUCLEOTIDE SEQUENCE [LARGE SCALE GENOMIC DNA]</scope>
    <source>
        <strain evidence="12 13">IBT 18842</strain>
    </source>
</reference>
<evidence type="ECO:0000256" key="1">
    <source>
        <dbReference type="ARBA" id="ARBA00002512"/>
    </source>
</evidence>
<protein>
    <recommendedName>
        <fullName evidence="10">Plasma membrane fusion protein PRM1</fullName>
    </recommendedName>
</protein>
<dbReference type="GO" id="GO:0005886">
    <property type="term" value="C:plasma membrane"/>
    <property type="evidence" value="ECO:0007669"/>
    <property type="project" value="UniProtKB-SubCell"/>
</dbReference>
<sequence length="716" mass="78077">MGFLRPGRSIHTLLPAYGPNDPNGITPYLGLRARLSQVWLNRWTILLLLVLVRVLIAATGMQSDMDVAKREAQSACTSVEAMGSSMASMPHYLSRGVNELTASGVESAVNGLISMLLLTITGVEALIIFYIKVMYQTYLCLFTMVVRGASQAALGILEDATKFLNSTVKAIGDDIGNAVNTFESGLNNFLEVINRAASLINKDAKVPKLDVSDSVEKIKSISLPGSITETIDKINSSIPTFDEVDKFVTNTLKFPFEEVKGLINGSLGNYTFDRSALPIPAKEKLSFCDENNGINSFFKDVANIIVIARKVFLAVLILLATLVCVPVAWQEVRRWHRMKERSKLVQQNAADPMDVVYMVFRPYSAAVGVTVAHRFSNDRRQRLVRWVVAYATSPAALFVLCLALAGLFGCLCQYILLKAVERTVPELTSEVGAFADKVVGTLQNTSAKWANDTNSVIDGMGNDINKNVFGWVNTSTTAVNSTLNAFVDKTTGVLNDTFGGTILYGPVQDVFNCLIGLKVASVQKGLTWVHDHAHVEFPHVPSDTLSKGASSSIKDDANASDSFLANPGDKTSDKITEVVMRVLNKIKEGIRTETIISACILLIWVLNLLFGVIRALILFWGRDKTRGEGGGVHRGQVTDEYGFTTVELNTIHSAQATAQPAPRYEHAVATSPVAGPSNYPHLDAEKMGYAGQRELKVGGQSNNRGSYYVEYGNEKR</sequence>
<evidence type="ECO:0000256" key="5">
    <source>
        <dbReference type="ARBA" id="ARBA00022692"/>
    </source>
</evidence>
<evidence type="ECO:0000256" key="11">
    <source>
        <dbReference type="SAM" id="MobiDB-lite"/>
    </source>
</evidence>
<evidence type="ECO:0000256" key="4">
    <source>
        <dbReference type="ARBA" id="ARBA00022475"/>
    </source>
</evidence>
<evidence type="ECO:0000256" key="3">
    <source>
        <dbReference type="ARBA" id="ARBA00010780"/>
    </source>
</evidence>
<organism evidence="12 13">
    <name type="scientific">Aspergillus avenaceus</name>
    <dbReference type="NCBI Taxonomy" id="36643"/>
    <lineage>
        <taxon>Eukaryota</taxon>
        <taxon>Fungi</taxon>
        <taxon>Dikarya</taxon>
        <taxon>Ascomycota</taxon>
        <taxon>Pezizomycotina</taxon>
        <taxon>Eurotiomycetes</taxon>
        <taxon>Eurotiomycetidae</taxon>
        <taxon>Eurotiales</taxon>
        <taxon>Aspergillaceae</taxon>
        <taxon>Aspergillus</taxon>
        <taxon>Aspergillus subgen. Circumdati</taxon>
    </lineage>
</organism>
<dbReference type="PANTHER" id="PTHR31030:SF1">
    <property type="entry name" value="PLASMA MEMBRANE FUSION PROTEIN PRM1"/>
    <property type="match status" value="1"/>
</dbReference>
<evidence type="ECO:0000256" key="8">
    <source>
        <dbReference type="ARBA" id="ARBA00023136"/>
    </source>
</evidence>
<feature type="region of interest" description="Disordered" evidence="11">
    <location>
        <begin position="697"/>
        <end position="716"/>
    </location>
</feature>
<keyword evidence="13" id="KW-1185">Reference proteome</keyword>
<keyword evidence="7 10" id="KW-1133">Transmembrane helix</keyword>
<gene>
    <name evidence="12" type="ORF">BDV25DRAFT_157638</name>
</gene>
<feature type="transmembrane region" description="Helical" evidence="10">
    <location>
        <begin position="383"/>
        <end position="408"/>
    </location>
</feature>
<comment type="similarity">
    <text evidence="3 10">Belongs to the PRM1 family.</text>
</comment>
<name>A0A5N6TR45_ASPAV</name>
<feature type="transmembrane region" description="Helical" evidence="10">
    <location>
        <begin position="108"/>
        <end position="131"/>
    </location>
</feature>
<keyword evidence="8 10" id="KW-0472">Membrane</keyword>
<feature type="transmembrane region" description="Helical" evidence="10">
    <location>
        <begin position="595"/>
        <end position="617"/>
    </location>
</feature>
<dbReference type="Proteomes" id="UP000325780">
    <property type="component" value="Unassembled WGS sequence"/>
</dbReference>
<dbReference type="GO" id="GO:0032220">
    <property type="term" value="P:plasma membrane fusion involved in cytogamy"/>
    <property type="evidence" value="ECO:0007669"/>
    <property type="project" value="TreeGrafter"/>
</dbReference>
<evidence type="ECO:0000313" key="13">
    <source>
        <dbReference type="Proteomes" id="UP000325780"/>
    </source>
</evidence>
<comment type="subcellular location">
    <subcellularLocation>
        <location evidence="2 10">Cell membrane</location>
        <topology evidence="2 10">Multi-pass membrane protein</topology>
    </subcellularLocation>
</comment>
<evidence type="ECO:0000256" key="7">
    <source>
        <dbReference type="ARBA" id="ARBA00022989"/>
    </source>
</evidence>
<evidence type="ECO:0000256" key="2">
    <source>
        <dbReference type="ARBA" id="ARBA00004651"/>
    </source>
</evidence>
<proteinExistence type="inferred from homology"/>
<dbReference type="EMBL" id="ML742147">
    <property type="protein sequence ID" value="KAE8148770.1"/>
    <property type="molecule type" value="Genomic_DNA"/>
</dbReference>
<keyword evidence="6 10" id="KW-0184">Conjugation</keyword>
<evidence type="ECO:0000313" key="12">
    <source>
        <dbReference type="EMBL" id="KAE8148770.1"/>
    </source>
</evidence>
<accession>A0A5N6TR45</accession>
<dbReference type="GO" id="GO:0043332">
    <property type="term" value="C:mating projection tip"/>
    <property type="evidence" value="ECO:0007669"/>
    <property type="project" value="UniProtKB-UniRule"/>
</dbReference>
<keyword evidence="9" id="KW-0325">Glycoprotein</keyword>
<evidence type="ECO:0000256" key="9">
    <source>
        <dbReference type="ARBA" id="ARBA00023180"/>
    </source>
</evidence>
<feature type="transmembrane region" description="Helical" evidence="10">
    <location>
        <begin position="43"/>
        <end position="61"/>
    </location>
</feature>
<evidence type="ECO:0000256" key="6">
    <source>
        <dbReference type="ARBA" id="ARBA00022971"/>
    </source>
</evidence>